<keyword evidence="3 5" id="KW-0949">S-adenosyl-L-methionine</keyword>
<dbReference type="Gene3D" id="3.30.70.1170">
    <property type="entry name" value="Sun protein, domain 3"/>
    <property type="match status" value="1"/>
</dbReference>
<dbReference type="Gene3D" id="1.10.940.10">
    <property type="entry name" value="NusB-like"/>
    <property type="match status" value="1"/>
</dbReference>
<dbReference type="OrthoDB" id="9810297at2"/>
<dbReference type="Proteomes" id="UP000217265">
    <property type="component" value="Chromosome"/>
</dbReference>
<dbReference type="InterPro" id="IPR035926">
    <property type="entry name" value="NusB-like_sf"/>
</dbReference>
<dbReference type="InterPro" id="IPR029063">
    <property type="entry name" value="SAM-dependent_MTases_sf"/>
</dbReference>
<comment type="similarity">
    <text evidence="5">Belongs to the class I-like SAM-binding methyltransferase superfamily. RsmB/NOP family.</text>
</comment>
<evidence type="ECO:0000256" key="4">
    <source>
        <dbReference type="ARBA" id="ARBA00022884"/>
    </source>
</evidence>
<reference evidence="7 8" key="1">
    <citation type="submission" date="2017-09" db="EMBL/GenBank/DDBJ databases">
        <title>Complete genome sequence of Verrucomicrobial strain HZ-65, isolated from freshwater.</title>
        <authorList>
            <person name="Choi A."/>
        </authorList>
    </citation>
    <scope>NUCLEOTIDE SEQUENCE [LARGE SCALE GENOMIC DNA]</scope>
    <source>
        <strain evidence="7 8">HZ-65</strain>
    </source>
</reference>
<dbReference type="Gene3D" id="3.40.50.150">
    <property type="entry name" value="Vaccinia Virus protein VP39"/>
    <property type="match status" value="1"/>
</dbReference>
<dbReference type="PRINTS" id="PR02008">
    <property type="entry name" value="RCMTFAMILY"/>
</dbReference>
<dbReference type="KEGG" id="vbh:CMV30_15865"/>
<evidence type="ECO:0000256" key="3">
    <source>
        <dbReference type="ARBA" id="ARBA00022691"/>
    </source>
</evidence>
<dbReference type="InterPro" id="IPR023267">
    <property type="entry name" value="RCMT"/>
</dbReference>
<evidence type="ECO:0000259" key="6">
    <source>
        <dbReference type="PROSITE" id="PS51686"/>
    </source>
</evidence>
<dbReference type="Pfam" id="PF01029">
    <property type="entry name" value="NusB"/>
    <property type="match status" value="1"/>
</dbReference>
<dbReference type="GO" id="GO:0008173">
    <property type="term" value="F:RNA methyltransferase activity"/>
    <property type="evidence" value="ECO:0007669"/>
    <property type="project" value="InterPro"/>
</dbReference>
<feature type="binding site" evidence="5">
    <location>
        <position position="332"/>
    </location>
    <ligand>
        <name>S-adenosyl-L-methionine</name>
        <dbReference type="ChEBI" id="CHEBI:59789"/>
    </ligand>
</feature>
<sequence>MNPPTTSEARLTPWSHAARLVARWVEKGERVDALLDTMPRTVTGVDRGRCQNLLLGAVRHRGRIEAHLKQLITLLPRPRVQGILLVAGFELIEGGTEGHAARVGHHAVEQTKLLASPSEARLVNAVVRKLAAGLASEPVPPKEASAAQLAEYFSHPDWMVKRWIAQYGADATRALLEWNQKPAPVYARWRNRDRAPSEDELKWLTPTAWAGFYEVKSGNWALVEAALAAGVIYLQDPATRLAVELLAPKAGESVLDMCAAPGGKSLAIADTLGSGRVVAVDLPTTRVERLKENLARISGVETALVQGDIGVDGAKIFEAQGLPKAYAAVLIDVPCTNTGVMRHRADVKWRLQVGDYAKHARQQLGLLTAAAQLVEAGGRIVYSTCSLDEDENVEVVDAFLKSAGGRGFSLEKSTVSRPWETGHDGAAAFLLRRKG</sequence>
<feature type="binding site" evidence="5">
    <location>
        <begin position="258"/>
        <end position="264"/>
    </location>
    <ligand>
        <name>S-adenosyl-L-methionine</name>
        <dbReference type="ChEBI" id="CHEBI:59789"/>
    </ligand>
</feature>
<accession>A0A290QN80</accession>
<keyword evidence="1 5" id="KW-0489">Methyltransferase</keyword>
<feature type="binding site" evidence="5">
    <location>
        <position position="281"/>
    </location>
    <ligand>
        <name>S-adenosyl-L-methionine</name>
        <dbReference type="ChEBI" id="CHEBI:59789"/>
    </ligand>
</feature>
<dbReference type="CDD" id="cd02440">
    <property type="entry name" value="AdoMet_MTases"/>
    <property type="match status" value="1"/>
</dbReference>
<organism evidence="7 8">
    <name type="scientific">Nibricoccus aquaticus</name>
    <dbReference type="NCBI Taxonomy" id="2576891"/>
    <lineage>
        <taxon>Bacteria</taxon>
        <taxon>Pseudomonadati</taxon>
        <taxon>Verrucomicrobiota</taxon>
        <taxon>Opitutia</taxon>
        <taxon>Opitutales</taxon>
        <taxon>Opitutaceae</taxon>
        <taxon>Nibricoccus</taxon>
    </lineage>
</organism>
<evidence type="ECO:0000313" key="8">
    <source>
        <dbReference type="Proteomes" id="UP000217265"/>
    </source>
</evidence>
<feature type="active site" description="Nucleophile" evidence="5">
    <location>
        <position position="385"/>
    </location>
</feature>
<dbReference type="SUPFAM" id="SSF48013">
    <property type="entry name" value="NusB-like"/>
    <property type="match status" value="1"/>
</dbReference>
<keyword evidence="2 5" id="KW-0808">Transferase</keyword>
<dbReference type="SUPFAM" id="SSF53335">
    <property type="entry name" value="S-adenosyl-L-methionine-dependent methyltransferases"/>
    <property type="match status" value="1"/>
</dbReference>
<dbReference type="InterPro" id="IPR049560">
    <property type="entry name" value="MeTrfase_RsmB-F_NOP2_cat"/>
</dbReference>
<dbReference type="Pfam" id="PF22458">
    <property type="entry name" value="RsmF-B_ferredox"/>
    <property type="match status" value="1"/>
</dbReference>
<dbReference type="InterPro" id="IPR054728">
    <property type="entry name" value="RsmB-like_ferredoxin"/>
</dbReference>
<dbReference type="GO" id="GO:0006355">
    <property type="term" value="P:regulation of DNA-templated transcription"/>
    <property type="evidence" value="ECO:0007669"/>
    <property type="project" value="InterPro"/>
</dbReference>
<dbReference type="GO" id="GO:0003723">
    <property type="term" value="F:RNA binding"/>
    <property type="evidence" value="ECO:0007669"/>
    <property type="project" value="UniProtKB-UniRule"/>
</dbReference>
<dbReference type="GO" id="GO:0001510">
    <property type="term" value="P:RNA methylation"/>
    <property type="evidence" value="ECO:0007669"/>
    <property type="project" value="InterPro"/>
</dbReference>
<dbReference type="InterPro" id="IPR001678">
    <property type="entry name" value="MeTrfase_RsmB-F_NOP2_dom"/>
</dbReference>
<evidence type="ECO:0000313" key="7">
    <source>
        <dbReference type="EMBL" id="ATC66191.1"/>
    </source>
</evidence>
<evidence type="ECO:0000256" key="2">
    <source>
        <dbReference type="ARBA" id="ARBA00022679"/>
    </source>
</evidence>
<dbReference type="EMBL" id="CP023344">
    <property type="protein sequence ID" value="ATC66191.1"/>
    <property type="molecule type" value="Genomic_DNA"/>
</dbReference>
<keyword evidence="8" id="KW-1185">Reference proteome</keyword>
<gene>
    <name evidence="7" type="ORF">CMV30_15865</name>
</gene>
<feature type="binding site" evidence="5">
    <location>
        <position position="308"/>
    </location>
    <ligand>
        <name>S-adenosyl-L-methionine</name>
        <dbReference type="ChEBI" id="CHEBI:59789"/>
    </ligand>
</feature>
<protein>
    <submittedName>
        <fullName evidence="7">RNA methyltransferase</fullName>
    </submittedName>
</protein>
<dbReference type="PANTHER" id="PTHR22807">
    <property type="entry name" value="NOP2 YEAST -RELATED NOL1/NOP2/FMU SUN DOMAIN-CONTAINING"/>
    <property type="match status" value="1"/>
</dbReference>
<dbReference type="PROSITE" id="PS51686">
    <property type="entry name" value="SAM_MT_RSMB_NOP"/>
    <property type="match status" value="1"/>
</dbReference>
<dbReference type="InterPro" id="IPR006027">
    <property type="entry name" value="NusB_RsmB_TIM44"/>
</dbReference>
<keyword evidence="4 5" id="KW-0694">RNA-binding</keyword>
<name>A0A290QN80_9BACT</name>
<evidence type="ECO:0000256" key="5">
    <source>
        <dbReference type="PROSITE-ProRule" id="PRU01023"/>
    </source>
</evidence>
<proteinExistence type="inferred from homology"/>
<dbReference type="RefSeq" id="WP_096057818.1">
    <property type="nucleotide sequence ID" value="NZ_CP023344.1"/>
</dbReference>
<dbReference type="PANTHER" id="PTHR22807:SF61">
    <property type="entry name" value="NOL1_NOP2_SUN FAMILY PROTEIN _ ANTITERMINATION NUSB DOMAIN-CONTAINING PROTEIN"/>
    <property type="match status" value="1"/>
</dbReference>
<evidence type="ECO:0000256" key="1">
    <source>
        <dbReference type="ARBA" id="ARBA00022603"/>
    </source>
</evidence>
<dbReference type="Pfam" id="PF01189">
    <property type="entry name" value="Methyltr_RsmB-F"/>
    <property type="match status" value="1"/>
</dbReference>
<feature type="domain" description="SAM-dependent MTase RsmB/NOP-type" evidence="6">
    <location>
        <begin position="163"/>
        <end position="435"/>
    </location>
</feature>
<dbReference type="AlphaFoldDB" id="A0A290QN80"/>